<reference evidence="2 3" key="1">
    <citation type="submission" date="2019-10" db="EMBL/GenBank/DDBJ databases">
        <title>Genome sequencing of Lactobacillus graminis.</title>
        <authorList>
            <person name="Kim K."/>
        </authorList>
    </citation>
    <scope>NUCLEOTIDE SEQUENCE [LARGE SCALE GENOMIC DNA]</scope>
    <source>
        <strain evidence="2 3">LG542</strain>
    </source>
</reference>
<keyword evidence="3" id="KW-1185">Reference proteome</keyword>
<dbReference type="Proteomes" id="UP000326334">
    <property type="component" value="Chromosome"/>
</dbReference>
<feature type="transmembrane region" description="Helical" evidence="1">
    <location>
        <begin position="178"/>
        <end position="203"/>
    </location>
</feature>
<feature type="transmembrane region" description="Helical" evidence="1">
    <location>
        <begin position="132"/>
        <end position="151"/>
    </location>
</feature>
<organism evidence="2 3">
    <name type="scientific">Latilactobacillus graminis</name>
    <dbReference type="NCBI Taxonomy" id="60519"/>
    <lineage>
        <taxon>Bacteria</taxon>
        <taxon>Bacillati</taxon>
        <taxon>Bacillota</taxon>
        <taxon>Bacilli</taxon>
        <taxon>Lactobacillales</taxon>
        <taxon>Lactobacillaceae</taxon>
        <taxon>Latilactobacillus</taxon>
    </lineage>
</organism>
<sequence>MKRKILLIHAIICVFFALILLYQSRFAFLIWNIILALIPFDLSLLCRLFKARPWRYLIAAVWLLFFPNALYMITDFSHLSSIGVGLNTAFQFVEYAILAGGVFSGVGLGLASLFILYPLLISNHHHLINQTVTFSILSVCSSIAIYLGRFLRINSWDVFYQLQTTVNRVFSILNQPDFWIFVLAFSILQLGLMLVGYQLYLLLNQPLDIKN</sequence>
<protein>
    <submittedName>
        <fullName evidence="2">DUF1361 domain-containing protein</fullName>
    </submittedName>
</protein>
<evidence type="ECO:0000313" key="2">
    <source>
        <dbReference type="EMBL" id="QFP80172.1"/>
    </source>
</evidence>
<feature type="transmembrane region" description="Helical" evidence="1">
    <location>
        <begin position="56"/>
        <end position="73"/>
    </location>
</feature>
<evidence type="ECO:0000256" key="1">
    <source>
        <dbReference type="SAM" id="Phobius"/>
    </source>
</evidence>
<proteinExistence type="predicted"/>
<feature type="transmembrane region" description="Helical" evidence="1">
    <location>
        <begin position="28"/>
        <end position="49"/>
    </location>
</feature>
<dbReference type="InterPro" id="IPR009793">
    <property type="entry name" value="DUF1361"/>
</dbReference>
<dbReference type="EMBL" id="CP045007">
    <property type="protein sequence ID" value="QFP80172.1"/>
    <property type="molecule type" value="Genomic_DNA"/>
</dbReference>
<name>A0ABX6CB47_9LACO</name>
<dbReference type="Pfam" id="PF07099">
    <property type="entry name" value="DUF1361"/>
    <property type="match status" value="1"/>
</dbReference>
<evidence type="ECO:0000313" key="3">
    <source>
        <dbReference type="Proteomes" id="UP000326334"/>
    </source>
</evidence>
<keyword evidence="1" id="KW-1133">Transmembrane helix</keyword>
<accession>A0ABX6CB47</accession>
<keyword evidence="1" id="KW-0812">Transmembrane</keyword>
<gene>
    <name evidence="2" type="ORF">LG542_08085</name>
</gene>
<feature type="transmembrane region" description="Helical" evidence="1">
    <location>
        <begin position="93"/>
        <end position="120"/>
    </location>
</feature>
<dbReference type="RefSeq" id="WP_057908004.1">
    <property type="nucleotide sequence ID" value="NZ_CP045007.1"/>
</dbReference>
<feature type="transmembrane region" description="Helical" evidence="1">
    <location>
        <begin position="5"/>
        <end position="22"/>
    </location>
</feature>
<keyword evidence="1" id="KW-0472">Membrane</keyword>